<name>A0ABS5EAD3_9PROT</name>
<proteinExistence type="predicted"/>
<dbReference type="GO" id="GO:0003952">
    <property type="term" value="F:NAD+ synthase (glutamine-hydrolyzing) activity"/>
    <property type="evidence" value="ECO:0007669"/>
    <property type="project" value="UniProtKB-EC"/>
</dbReference>
<dbReference type="Proteomes" id="UP000677812">
    <property type="component" value="Unassembled WGS sequence"/>
</dbReference>
<feature type="non-terminal residue" evidence="1">
    <location>
        <position position="73"/>
    </location>
</feature>
<comment type="caution">
    <text evidence="1">The sequence shown here is derived from an EMBL/GenBank/DDBJ whole genome shotgun (WGS) entry which is preliminary data.</text>
</comment>
<gene>
    <name evidence="1" type="primary">nadE</name>
    <name evidence="1" type="ORF">KB213_12545</name>
</gene>
<dbReference type="EMBL" id="JAGRQH010000228">
    <property type="protein sequence ID" value="MBR0560865.1"/>
    <property type="molecule type" value="Genomic_DNA"/>
</dbReference>
<organism evidence="1 2">
    <name type="scientific">Neokomagataea anthophila</name>
    <dbReference type="NCBI Taxonomy" id="2826925"/>
    <lineage>
        <taxon>Bacteria</taxon>
        <taxon>Pseudomonadati</taxon>
        <taxon>Pseudomonadota</taxon>
        <taxon>Alphaproteobacteria</taxon>
        <taxon>Acetobacterales</taxon>
        <taxon>Acetobacteraceae</taxon>
        <taxon>Neokomagataea</taxon>
    </lineage>
</organism>
<accession>A0ABS5EAD3</accession>
<protein>
    <submittedName>
        <fullName evidence="1">NAD(+) synthase</fullName>
        <ecNumber evidence="1">6.3.5.1</ecNumber>
    </submittedName>
</protein>
<dbReference type="EC" id="6.3.5.1" evidence="1"/>
<keyword evidence="2" id="KW-1185">Reference proteome</keyword>
<sequence>LERMRVGQFGFVGERFSVVEFALEPSLDDFCLLRTVERFPFVPDSFLTLARDCYDAWTIQVSALRRRLEASRS</sequence>
<feature type="non-terminal residue" evidence="1">
    <location>
        <position position="1"/>
    </location>
</feature>
<reference evidence="1 2" key="1">
    <citation type="submission" date="2021-04" db="EMBL/GenBank/DDBJ databases">
        <title>The complete genome sequence of Neokomagataea sp. TBRC 2177.</title>
        <authorList>
            <person name="Charoenyingcharoen P."/>
            <person name="Yukphan P."/>
        </authorList>
    </citation>
    <scope>NUCLEOTIDE SEQUENCE [LARGE SCALE GENOMIC DNA]</scope>
    <source>
        <strain evidence="1 2">TBRC 2177</strain>
    </source>
</reference>
<evidence type="ECO:0000313" key="1">
    <source>
        <dbReference type="EMBL" id="MBR0560865.1"/>
    </source>
</evidence>
<evidence type="ECO:0000313" key="2">
    <source>
        <dbReference type="Proteomes" id="UP000677812"/>
    </source>
</evidence>
<keyword evidence="1" id="KW-0436">Ligase</keyword>